<dbReference type="EMBL" id="SMOD01000108">
    <property type="protein sequence ID" value="TDG01504.1"/>
    <property type="molecule type" value="Genomic_DNA"/>
</dbReference>
<proteinExistence type="predicted"/>
<organism evidence="1 2">
    <name type="scientific">Paraburkholderia guartelaensis</name>
    <dbReference type="NCBI Taxonomy" id="2546446"/>
    <lineage>
        <taxon>Bacteria</taxon>
        <taxon>Pseudomonadati</taxon>
        <taxon>Pseudomonadota</taxon>
        <taxon>Betaproteobacteria</taxon>
        <taxon>Burkholderiales</taxon>
        <taxon>Burkholderiaceae</taxon>
        <taxon>Paraburkholderia</taxon>
    </lineage>
</organism>
<evidence type="ECO:0000313" key="1">
    <source>
        <dbReference type="EMBL" id="TDG01504.1"/>
    </source>
</evidence>
<dbReference type="AlphaFoldDB" id="A0A4R5L0M7"/>
<sequence length="175" mass="20197">MDHEAVDARDDDSRYEQAGKIEAMALVEALSMLTFLSDDMYLCSQAYNLSIVDQFLMPLEYRILHELMATDTTPPDTPFLLAQSQMWIFAAYELLRTWRQRASDIIKWHDNGGLEQKLKSLRERDSVGFHFGLKIRIEQIERALADKEIASELGRQLRHTYIPFTEVAAQNRTAG</sequence>
<reference evidence="1 2" key="1">
    <citation type="submission" date="2019-03" db="EMBL/GenBank/DDBJ databases">
        <title>Paraburkholderia sp. isolated from native Mimosa gymnas in Guartela State Park, Brazil.</title>
        <authorList>
            <person name="Paulitsch F."/>
            <person name="Hungria M."/>
            <person name="Delamuta J.R.M."/>
            <person name="Ribeiro R.A."/>
            <person name="Dall'Agnol R."/>
            <person name="Silva J.S.B."/>
        </authorList>
    </citation>
    <scope>NUCLEOTIDE SEQUENCE [LARGE SCALE GENOMIC DNA]</scope>
    <source>
        <strain evidence="1 2">CNPSo 3008</strain>
    </source>
</reference>
<comment type="caution">
    <text evidence="1">The sequence shown here is derived from an EMBL/GenBank/DDBJ whole genome shotgun (WGS) entry which is preliminary data.</text>
</comment>
<dbReference type="Proteomes" id="UP000295606">
    <property type="component" value="Unassembled WGS sequence"/>
</dbReference>
<gene>
    <name evidence="1" type="ORF">E1N52_42980</name>
</gene>
<dbReference type="OrthoDB" id="1550686at2"/>
<name>A0A4R5L0M7_9BURK</name>
<protein>
    <submittedName>
        <fullName evidence="1">Uncharacterized protein</fullName>
    </submittedName>
</protein>
<accession>A0A4R5L0M7</accession>
<evidence type="ECO:0000313" key="2">
    <source>
        <dbReference type="Proteomes" id="UP000295606"/>
    </source>
</evidence>
<dbReference type="RefSeq" id="WP_133191133.1">
    <property type="nucleotide sequence ID" value="NZ_SMOD01000108.1"/>
</dbReference>